<evidence type="ECO:0000256" key="1">
    <source>
        <dbReference type="ARBA" id="ARBA00023002"/>
    </source>
</evidence>
<dbReference type="InterPro" id="IPR011576">
    <property type="entry name" value="Pyridox_Oxase_N"/>
</dbReference>
<dbReference type="OrthoDB" id="157302at2"/>
<organism evidence="3 4">
    <name type="scientific">Jiangella asiatica</name>
    <dbReference type="NCBI Taxonomy" id="2530372"/>
    <lineage>
        <taxon>Bacteria</taxon>
        <taxon>Bacillati</taxon>
        <taxon>Actinomycetota</taxon>
        <taxon>Actinomycetes</taxon>
        <taxon>Jiangellales</taxon>
        <taxon>Jiangellaceae</taxon>
        <taxon>Jiangella</taxon>
    </lineage>
</organism>
<dbReference type="InParanoid" id="A0A4R5DGS7"/>
<protein>
    <submittedName>
        <fullName evidence="3">TIGR03667 family PPOX class F420-dependent oxidoreductase</fullName>
        <ecNumber evidence="3">1.-.-.-</ecNumber>
    </submittedName>
</protein>
<name>A0A4R5DGS7_9ACTN</name>
<reference evidence="3 4" key="1">
    <citation type="submission" date="2019-03" db="EMBL/GenBank/DDBJ databases">
        <title>Draft genome sequences of novel Actinobacteria.</title>
        <authorList>
            <person name="Sahin N."/>
            <person name="Ay H."/>
            <person name="Saygin H."/>
        </authorList>
    </citation>
    <scope>NUCLEOTIDE SEQUENCE [LARGE SCALE GENOMIC DNA]</scope>
    <source>
        <strain evidence="3 4">5K138</strain>
    </source>
</reference>
<gene>
    <name evidence="3" type="ORF">E1269_13470</name>
</gene>
<keyword evidence="4" id="KW-1185">Reference proteome</keyword>
<dbReference type="SUPFAM" id="SSF50475">
    <property type="entry name" value="FMN-binding split barrel"/>
    <property type="match status" value="1"/>
</dbReference>
<dbReference type="Gene3D" id="2.30.110.10">
    <property type="entry name" value="Electron Transport, Fmn-binding Protein, Chain A"/>
    <property type="match status" value="1"/>
</dbReference>
<evidence type="ECO:0000259" key="2">
    <source>
        <dbReference type="Pfam" id="PF01243"/>
    </source>
</evidence>
<proteinExistence type="predicted"/>
<dbReference type="EMBL" id="SMKZ01000017">
    <property type="protein sequence ID" value="TDE09643.1"/>
    <property type="molecule type" value="Genomic_DNA"/>
</dbReference>
<evidence type="ECO:0000313" key="3">
    <source>
        <dbReference type="EMBL" id="TDE09643.1"/>
    </source>
</evidence>
<dbReference type="GO" id="GO:0016627">
    <property type="term" value="F:oxidoreductase activity, acting on the CH-CH group of donors"/>
    <property type="evidence" value="ECO:0007669"/>
    <property type="project" value="TreeGrafter"/>
</dbReference>
<dbReference type="NCBIfam" id="TIGR03667">
    <property type="entry name" value="Rv3369"/>
    <property type="match status" value="1"/>
</dbReference>
<dbReference type="GO" id="GO:0005829">
    <property type="term" value="C:cytosol"/>
    <property type="evidence" value="ECO:0007669"/>
    <property type="project" value="TreeGrafter"/>
</dbReference>
<dbReference type="EC" id="1.-.-.-" evidence="3"/>
<dbReference type="InterPro" id="IPR012349">
    <property type="entry name" value="Split_barrel_FMN-bd"/>
</dbReference>
<evidence type="ECO:0000313" key="4">
    <source>
        <dbReference type="Proteomes" id="UP000294739"/>
    </source>
</evidence>
<dbReference type="GO" id="GO:0070967">
    <property type="term" value="F:coenzyme F420 binding"/>
    <property type="evidence" value="ECO:0007669"/>
    <property type="project" value="TreeGrafter"/>
</dbReference>
<accession>A0A4R5DGS7</accession>
<sequence length="143" mass="16387">MTTDVFPDVSTPYGRRVHDRLRDERVIWLITAAPSGTPQPNPVWFVRVGDDIVIYNDNQSDRLAWLRDRPRVALHLNANDRGGDVVVLTGRAEIFDDGPLPQDQPEYLDKYRDDMERVSGSLEAFGERYSVGMRVRVTKVRGF</sequence>
<feature type="domain" description="Pyridoxamine 5'-phosphate oxidase N-terminal" evidence="2">
    <location>
        <begin position="17"/>
        <end position="114"/>
    </location>
</feature>
<dbReference type="AlphaFoldDB" id="A0A4R5DGS7"/>
<dbReference type="PANTHER" id="PTHR35176:SF6">
    <property type="entry name" value="HEME OXYGENASE HI_0854-RELATED"/>
    <property type="match status" value="1"/>
</dbReference>
<comment type="caution">
    <text evidence="3">The sequence shown here is derived from an EMBL/GenBank/DDBJ whole genome shotgun (WGS) entry which is preliminary data.</text>
</comment>
<dbReference type="Pfam" id="PF01243">
    <property type="entry name" value="PNPOx_N"/>
    <property type="match status" value="1"/>
</dbReference>
<dbReference type="RefSeq" id="WP_131895285.1">
    <property type="nucleotide sequence ID" value="NZ_SMKZ01000017.1"/>
</dbReference>
<keyword evidence="1 3" id="KW-0560">Oxidoreductase</keyword>
<dbReference type="InterPro" id="IPR019966">
    <property type="entry name" value="F420-dep_enz_PPOX_Rv3369"/>
</dbReference>
<dbReference type="Proteomes" id="UP000294739">
    <property type="component" value="Unassembled WGS sequence"/>
</dbReference>
<dbReference type="PANTHER" id="PTHR35176">
    <property type="entry name" value="HEME OXYGENASE HI_0854-RELATED"/>
    <property type="match status" value="1"/>
</dbReference>
<dbReference type="InterPro" id="IPR052019">
    <property type="entry name" value="F420H2_bilvrd_red/Heme_oxyg"/>
</dbReference>